<name>A0A7I8D349_9FIRM</name>
<evidence type="ECO:0000313" key="2">
    <source>
        <dbReference type="EMBL" id="BCI61236.1"/>
    </source>
</evidence>
<organism evidence="2 3">
    <name type="scientific">Solibaculum mannosilyticum</name>
    <dbReference type="NCBI Taxonomy" id="2780922"/>
    <lineage>
        <taxon>Bacteria</taxon>
        <taxon>Bacillati</taxon>
        <taxon>Bacillota</taxon>
        <taxon>Clostridia</taxon>
        <taxon>Eubacteriales</taxon>
        <taxon>Oscillospiraceae</taxon>
        <taxon>Solibaculum</taxon>
    </lineage>
</organism>
<sequence>MIDEWNGLAVLLADMIEKYAGELDLDALPAPMFPEEKAAKHNTTKNVYKENVETQKAA</sequence>
<dbReference type="KEGG" id="sman:C12CBH8_18750"/>
<feature type="region of interest" description="Disordered" evidence="1">
    <location>
        <begin position="39"/>
        <end position="58"/>
    </location>
</feature>
<keyword evidence="3" id="KW-1185">Reference proteome</keyword>
<reference evidence="3" key="1">
    <citation type="submission" date="2020-07" db="EMBL/GenBank/DDBJ databases">
        <title>Complete genome sequencing of Clostridia bacterium strain 12CBH8.</title>
        <authorList>
            <person name="Sakamoto M."/>
            <person name="Murakami T."/>
            <person name="Mori H."/>
        </authorList>
    </citation>
    <scope>NUCLEOTIDE SEQUENCE [LARGE SCALE GENOMIC DNA]</scope>
    <source>
        <strain evidence="3">12CBH8</strain>
    </source>
</reference>
<protein>
    <submittedName>
        <fullName evidence="2">Uncharacterized protein</fullName>
    </submittedName>
</protein>
<dbReference type="AlphaFoldDB" id="A0A7I8D349"/>
<evidence type="ECO:0000256" key="1">
    <source>
        <dbReference type="SAM" id="MobiDB-lite"/>
    </source>
</evidence>
<dbReference type="EMBL" id="AP023321">
    <property type="protein sequence ID" value="BCI61236.1"/>
    <property type="molecule type" value="Genomic_DNA"/>
</dbReference>
<evidence type="ECO:0000313" key="3">
    <source>
        <dbReference type="Proteomes" id="UP000593890"/>
    </source>
</evidence>
<feature type="compositionally biased region" description="Basic and acidic residues" evidence="1">
    <location>
        <begin position="47"/>
        <end position="58"/>
    </location>
</feature>
<gene>
    <name evidence="2" type="ORF">C12CBH8_18750</name>
</gene>
<accession>A0A7I8D349</accession>
<dbReference type="Proteomes" id="UP000593890">
    <property type="component" value="Chromosome"/>
</dbReference>
<dbReference type="RefSeq" id="WP_215533117.1">
    <property type="nucleotide sequence ID" value="NZ_AP023321.1"/>
</dbReference>
<proteinExistence type="predicted"/>